<name>A0ABX2IUM6_9RHOB</name>
<reference evidence="3 4" key="1">
    <citation type="submission" date="2020-06" db="EMBL/GenBank/DDBJ databases">
        <title>Sulfitobacter algicola sp. nov., isolated from green algae.</title>
        <authorList>
            <person name="Wang C."/>
        </authorList>
    </citation>
    <scope>NUCLEOTIDE SEQUENCE [LARGE SCALE GENOMIC DNA]</scope>
    <source>
        <strain evidence="3 4">1151</strain>
    </source>
</reference>
<keyword evidence="4" id="KW-1185">Reference proteome</keyword>
<gene>
    <name evidence="3" type="ORF">HRQ87_02965</name>
</gene>
<proteinExistence type="predicted"/>
<organism evidence="3 4">
    <name type="scientific">Parasulfitobacter algicola</name>
    <dbReference type="NCBI Taxonomy" id="2614809"/>
    <lineage>
        <taxon>Bacteria</taxon>
        <taxon>Pseudomonadati</taxon>
        <taxon>Pseudomonadota</taxon>
        <taxon>Alphaproteobacteria</taxon>
        <taxon>Rhodobacterales</taxon>
        <taxon>Roseobacteraceae</taxon>
        <taxon>Parasulfitobacter</taxon>
    </lineage>
</organism>
<accession>A0ABX2IUM6</accession>
<dbReference type="RefSeq" id="WP_174135035.1">
    <property type="nucleotide sequence ID" value="NZ_JABUFE010000001.1"/>
</dbReference>
<dbReference type="Pfam" id="PF12973">
    <property type="entry name" value="Cupin_7"/>
    <property type="match status" value="1"/>
</dbReference>
<dbReference type="SUPFAM" id="SSF51182">
    <property type="entry name" value="RmlC-like cupins"/>
    <property type="match status" value="1"/>
</dbReference>
<dbReference type="InterPro" id="IPR011051">
    <property type="entry name" value="RmlC_Cupin_sf"/>
</dbReference>
<keyword evidence="1" id="KW-0732">Signal</keyword>
<dbReference type="CDD" id="cd06989">
    <property type="entry name" value="cupin_DRT102"/>
    <property type="match status" value="1"/>
</dbReference>
<feature type="signal peptide" evidence="1">
    <location>
        <begin position="1"/>
        <end position="20"/>
    </location>
</feature>
<evidence type="ECO:0000313" key="4">
    <source>
        <dbReference type="Proteomes" id="UP000777935"/>
    </source>
</evidence>
<dbReference type="Proteomes" id="UP000777935">
    <property type="component" value="Unassembled WGS sequence"/>
</dbReference>
<dbReference type="InterPro" id="IPR025979">
    <property type="entry name" value="ChrR-like_cupin_dom"/>
</dbReference>
<feature type="chain" id="PRO_5047544543" evidence="1">
    <location>
        <begin position="21"/>
        <end position="142"/>
    </location>
</feature>
<dbReference type="EMBL" id="JABUFE010000001">
    <property type="protein sequence ID" value="NSX53753.1"/>
    <property type="molecule type" value="Genomic_DNA"/>
</dbReference>
<protein>
    <submittedName>
        <fullName evidence="3">Cupin domain-containing protein</fullName>
    </submittedName>
</protein>
<dbReference type="InterPro" id="IPR014710">
    <property type="entry name" value="RmlC-like_jellyroll"/>
</dbReference>
<evidence type="ECO:0000313" key="3">
    <source>
        <dbReference type="EMBL" id="NSX53753.1"/>
    </source>
</evidence>
<comment type="caution">
    <text evidence="3">The sequence shown here is derived from an EMBL/GenBank/DDBJ whole genome shotgun (WGS) entry which is preliminary data.</text>
</comment>
<feature type="domain" description="ChrR-like cupin" evidence="2">
    <location>
        <begin position="24"/>
        <end position="116"/>
    </location>
</feature>
<evidence type="ECO:0000259" key="2">
    <source>
        <dbReference type="Pfam" id="PF12973"/>
    </source>
</evidence>
<evidence type="ECO:0000256" key="1">
    <source>
        <dbReference type="SAM" id="SignalP"/>
    </source>
</evidence>
<sequence length="142" mass="14923">MKNLAIVLAFYVAAPLAAQEATYSVDLNTLNYIPSPAFEGVETAFVYGSPREAGLYTTHARVSAGATVPPHVHNIDLTTLVTSGTAYVGTGAIYDESALVAYPVGTFFVTPAGSPHFIHALDGDFSILDHGVGLVKTDLVPR</sequence>
<dbReference type="Gene3D" id="2.60.120.10">
    <property type="entry name" value="Jelly Rolls"/>
    <property type="match status" value="1"/>
</dbReference>